<comment type="caution">
    <text evidence="4">The sequence shown here is derived from an EMBL/GenBank/DDBJ whole genome shotgun (WGS) entry which is preliminary data.</text>
</comment>
<dbReference type="SUPFAM" id="SSF111369">
    <property type="entry name" value="HlyD-like secretion proteins"/>
    <property type="match status" value="1"/>
</dbReference>
<feature type="domain" description="Multidrug resistance protein MdtA-like barrel-sandwich hybrid" evidence="2">
    <location>
        <begin position="68"/>
        <end position="188"/>
    </location>
</feature>
<dbReference type="InterPro" id="IPR006143">
    <property type="entry name" value="RND_pump_MFP"/>
</dbReference>
<evidence type="ECO:0000313" key="4">
    <source>
        <dbReference type="EMBL" id="NMM44711.1"/>
    </source>
</evidence>
<dbReference type="AlphaFoldDB" id="A0A7Y0E018"/>
<evidence type="ECO:0000313" key="5">
    <source>
        <dbReference type="Proteomes" id="UP000539372"/>
    </source>
</evidence>
<proteinExistence type="inferred from homology"/>
<evidence type="ECO:0000259" key="2">
    <source>
        <dbReference type="Pfam" id="PF25917"/>
    </source>
</evidence>
<dbReference type="Proteomes" id="UP000539372">
    <property type="component" value="Unassembled WGS sequence"/>
</dbReference>
<dbReference type="EMBL" id="JABBNT010000003">
    <property type="protein sequence ID" value="NMM44711.1"/>
    <property type="molecule type" value="Genomic_DNA"/>
</dbReference>
<dbReference type="Gene3D" id="2.40.420.20">
    <property type="match status" value="1"/>
</dbReference>
<reference evidence="4 5" key="1">
    <citation type="submission" date="2020-04" db="EMBL/GenBank/DDBJ databases">
        <title>Rhodospirillaceae bacterium KN72 isolated from deep sea.</title>
        <authorList>
            <person name="Zhang D.-C."/>
        </authorList>
    </citation>
    <scope>NUCLEOTIDE SEQUENCE [LARGE SCALE GENOMIC DNA]</scope>
    <source>
        <strain evidence="4 5">KN72</strain>
    </source>
</reference>
<dbReference type="PANTHER" id="PTHR30469">
    <property type="entry name" value="MULTIDRUG RESISTANCE PROTEIN MDTA"/>
    <property type="match status" value="1"/>
</dbReference>
<evidence type="ECO:0000259" key="3">
    <source>
        <dbReference type="Pfam" id="PF25954"/>
    </source>
</evidence>
<dbReference type="GO" id="GO:1990281">
    <property type="term" value="C:efflux pump complex"/>
    <property type="evidence" value="ECO:0007669"/>
    <property type="project" value="TreeGrafter"/>
</dbReference>
<gene>
    <name evidence="4" type="ORF">HH303_09495</name>
</gene>
<protein>
    <submittedName>
        <fullName evidence="4">Efflux RND transporter periplasmic adaptor subunit</fullName>
    </submittedName>
</protein>
<dbReference type="InterPro" id="IPR058792">
    <property type="entry name" value="Beta-barrel_RND_2"/>
</dbReference>
<dbReference type="PANTHER" id="PTHR30469:SF16">
    <property type="entry name" value="HAE1 FAMILY EFFLUX PUMP MFP COMPONENT"/>
    <property type="match status" value="1"/>
</dbReference>
<dbReference type="Gene3D" id="2.40.30.170">
    <property type="match status" value="1"/>
</dbReference>
<dbReference type="Pfam" id="PF25917">
    <property type="entry name" value="BSH_RND"/>
    <property type="match status" value="1"/>
</dbReference>
<organism evidence="4 5">
    <name type="scientific">Pacificispira spongiicola</name>
    <dbReference type="NCBI Taxonomy" id="2729598"/>
    <lineage>
        <taxon>Bacteria</taxon>
        <taxon>Pseudomonadati</taxon>
        <taxon>Pseudomonadota</taxon>
        <taxon>Alphaproteobacteria</taxon>
        <taxon>Rhodospirillales</taxon>
        <taxon>Rhodospirillaceae</taxon>
        <taxon>Pacificispira</taxon>
    </lineage>
</organism>
<sequence length="360" mass="39012">MGMLRQFFVILVLAGLGAAAWHLGKPDTTADNGTRATRNDTITAIAESVGTASERIRLEAVGTARATRSVTLHPETAGEVVAVNFTADSLVEQGQVLLDLRQDAEKLDVDLSRVMVADAQRTFDRLEKLSKTGTSTQVALDEARTALQSARIELQQAEVALSKRSVRAPFTGHIGLSDIEPGDRIDSDTVIASLDDRSSLLIRFDVPEALLGRIEPGSVIQVSSWNDDRSADGIVVDVDSRIDSTTRTFPVRAEIDNADDRFRPGMSFRVAMDILGRTWPTVPEIAILWGGSGAYLWTIRDGKAEQVGIRIIQRQEASVLIDAKIEPGEPVVVEGLHRMREGRPAEVTLRDNPVAAGNGS</sequence>
<name>A0A7Y0E018_9PROT</name>
<keyword evidence="5" id="KW-1185">Reference proteome</keyword>
<dbReference type="Pfam" id="PF25954">
    <property type="entry name" value="Beta-barrel_RND_2"/>
    <property type="match status" value="1"/>
</dbReference>
<dbReference type="NCBIfam" id="TIGR01730">
    <property type="entry name" value="RND_mfp"/>
    <property type="match status" value="1"/>
</dbReference>
<dbReference type="GO" id="GO:0015562">
    <property type="term" value="F:efflux transmembrane transporter activity"/>
    <property type="evidence" value="ECO:0007669"/>
    <property type="project" value="TreeGrafter"/>
</dbReference>
<dbReference type="RefSeq" id="WP_169625112.1">
    <property type="nucleotide sequence ID" value="NZ_JABBNT010000003.1"/>
</dbReference>
<dbReference type="InterPro" id="IPR058625">
    <property type="entry name" value="MdtA-like_BSH"/>
</dbReference>
<dbReference type="Gene3D" id="2.40.50.100">
    <property type="match status" value="1"/>
</dbReference>
<dbReference type="Gene3D" id="1.10.287.470">
    <property type="entry name" value="Helix hairpin bin"/>
    <property type="match status" value="1"/>
</dbReference>
<accession>A0A7Y0E018</accession>
<evidence type="ECO:0000256" key="1">
    <source>
        <dbReference type="ARBA" id="ARBA00009477"/>
    </source>
</evidence>
<comment type="similarity">
    <text evidence="1">Belongs to the membrane fusion protein (MFP) (TC 8.A.1) family.</text>
</comment>
<feature type="domain" description="CusB-like beta-barrel" evidence="3">
    <location>
        <begin position="203"/>
        <end position="272"/>
    </location>
</feature>